<dbReference type="AlphaFoldDB" id="A0A8H7IDM3"/>
<name>A0A8H7IDM3_9AGAM</name>
<dbReference type="Proteomes" id="UP000614334">
    <property type="component" value="Unassembled WGS sequence"/>
</dbReference>
<evidence type="ECO:0000313" key="2">
    <source>
        <dbReference type="EMBL" id="KAF8755220.1"/>
    </source>
</evidence>
<evidence type="ECO:0000313" key="3">
    <source>
        <dbReference type="Proteomes" id="UP000614334"/>
    </source>
</evidence>
<protein>
    <submittedName>
        <fullName evidence="2">WD40 repeats protein</fullName>
    </submittedName>
</protein>
<reference evidence="2" key="1">
    <citation type="submission" date="2020-09" db="EMBL/GenBank/DDBJ databases">
        <title>Comparative genome analyses of four rice-infecting Rhizoctonia solani isolates reveal extensive enrichment of homogalacturonan modification genes.</title>
        <authorList>
            <person name="Lee D.-Y."/>
            <person name="Jeon J."/>
            <person name="Kim K.-T."/>
            <person name="Cheong K."/>
            <person name="Song H."/>
            <person name="Choi G."/>
            <person name="Ko J."/>
            <person name="Opiyo S.O."/>
            <person name="Zuo S."/>
            <person name="Madhav S."/>
            <person name="Lee Y.-H."/>
            <person name="Wang G.-L."/>
        </authorList>
    </citation>
    <scope>NUCLEOTIDE SEQUENCE</scope>
    <source>
        <strain evidence="2">AG1-IA B2</strain>
    </source>
</reference>
<feature type="region of interest" description="Disordered" evidence="1">
    <location>
        <begin position="71"/>
        <end position="142"/>
    </location>
</feature>
<proteinExistence type="predicted"/>
<feature type="region of interest" description="Disordered" evidence="1">
    <location>
        <begin position="207"/>
        <end position="230"/>
    </location>
</feature>
<accession>A0A8H7IDM3</accession>
<organism evidence="2 3">
    <name type="scientific">Rhizoctonia solani</name>
    <dbReference type="NCBI Taxonomy" id="456999"/>
    <lineage>
        <taxon>Eukaryota</taxon>
        <taxon>Fungi</taxon>
        <taxon>Dikarya</taxon>
        <taxon>Basidiomycota</taxon>
        <taxon>Agaricomycotina</taxon>
        <taxon>Agaricomycetes</taxon>
        <taxon>Cantharellales</taxon>
        <taxon>Ceratobasidiaceae</taxon>
        <taxon>Rhizoctonia</taxon>
    </lineage>
</organism>
<comment type="caution">
    <text evidence="2">The sequence shown here is derived from an EMBL/GenBank/DDBJ whole genome shotgun (WGS) entry which is preliminary data.</text>
</comment>
<gene>
    <name evidence="2" type="ORF">RHS01_05701</name>
</gene>
<sequence length="494" mass="52732">MSDQPLKIIATCASRDPLASQITTRSVWHSQPTTLTGCYTTQNLVALALGCKDGSIFTFTSSAAQVLLDSKQPPSIQVPSDSEIASARKRAPMSAPHPGATSPGPTYRPLSPSAVSMSAFSNKSGSGTHTPNPLAIPSRARITQPGISRASIEAPRLAWRRVSLGSLESFEGKDRVERKSGEVPRGPMSLARSVVDIALGGLGTKASATSGSAPILAPTDDESDDDTTSVISPSVSEATLATSAAVKAGLDLGSLKLQLRSHILPAHGGYGEAVTGLKAISDQDLYVCLQASGTLSLLSLNDGCYYKEADSVAGSWEWVNMSLVPYIESVVVIIVARPHPNFITTRSTRSRVAMYKIPEFNPETVPDTSVALEKVGEWFLEADALTVGFVTGHTGIMLAYVNNDGHVVISPLNMLPPPPEDDIRKPEEYTQPVVPSLGMIPIPNPFKTLKPRETTQLHLKPQYRDGRLLVGAERNLGMCLDWSKVDEVGEEILE</sequence>
<feature type="compositionally biased region" description="Polar residues" evidence="1">
    <location>
        <begin position="113"/>
        <end position="131"/>
    </location>
</feature>
<evidence type="ECO:0000256" key="1">
    <source>
        <dbReference type="SAM" id="MobiDB-lite"/>
    </source>
</evidence>
<dbReference type="EMBL" id="JACYCF010000009">
    <property type="protein sequence ID" value="KAF8755220.1"/>
    <property type="molecule type" value="Genomic_DNA"/>
</dbReference>